<keyword evidence="3" id="KW-1185">Reference proteome</keyword>
<evidence type="ECO:0000313" key="3">
    <source>
        <dbReference type="Proteomes" id="UP000001225"/>
    </source>
</evidence>
<protein>
    <submittedName>
        <fullName evidence="2">Acyl dehydratase, MaoC family</fullName>
    </submittedName>
</protein>
<dbReference type="InterPro" id="IPR002539">
    <property type="entry name" value="MaoC-like_dom"/>
</dbReference>
<dbReference type="KEGG" id="bpt:Bpet3785"/>
<dbReference type="InterPro" id="IPR052342">
    <property type="entry name" value="MCH/BMMD"/>
</dbReference>
<dbReference type="InterPro" id="IPR029069">
    <property type="entry name" value="HotDog_dom_sf"/>
</dbReference>
<dbReference type="Pfam" id="PF01575">
    <property type="entry name" value="MaoC_dehydratas"/>
    <property type="match status" value="1"/>
</dbReference>
<dbReference type="AlphaFoldDB" id="A9I343"/>
<name>A9I343_BORPD</name>
<evidence type="ECO:0000313" key="2">
    <source>
        <dbReference type="EMBL" id="CAP44128.1"/>
    </source>
</evidence>
<reference evidence="2 3" key="1">
    <citation type="journal article" date="2008" name="BMC Genomics">
        <title>The missing link: Bordetella petrii is endowed with both the metabolic versatility of environmental bacteria and virulence traits of pathogenic Bordetellae.</title>
        <authorList>
            <person name="Gross R."/>
            <person name="Guzman C.A."/>
            <person name="Sebaihia M."/>
            <person name="Martins Dos Santos V.A."/>
            <person name="Pieper D.H."/>
            <person name="Koebnik R."/>
            <person name="Lechner M."/>
            <person name="Bartels D."/>
            <person name="Buhrmester J."/>
            <person name="Choudhuri J.V."/>
            <person name="Ebensen T."/>
            <person name="Gaigalat L."/>
            <person name="Herrmann S."/>
            <person name="Khachane A.N."/>
            <person name="Larisch C."/>
            <person name="Link S."/>
            <person name="Linke B."/>
            <person name="Meyer F."/>
            <person name="Mormann S."/>
            <person name="Nakunst D."/>
            <person name="Rueckert C."/>
            <person name="Schneiker-Bekel S."/>
            <person name="Schulze K."/>
            <person name="Vorhoelter F.J."/>
            <person name="Yevsa T."/>
            <person name="Engle J.T."/>
            <person name="Goldman W.E."/>
            <person name="Puehler A."/>
            <person name="Goebel U.B."/>
            <person name="Goesmann A."/>
            <person name="Bloecker H."/>
            <person name="Kaiser O."/>
            <person name="Martinez-Arias R."/>
        </authorList>
    </citation>
    <scope>NUCLEOTIDE SEQUENCE [LARGE SCALE GENOMIC DNA]</scope>
    <source>
        <strain evidence="3">ATCC BAA-461 / DSM 12804 / CCUG 43448 / CIP 107267 / Se-1111R</strain>
    </source>
</reference>
<gene>
    <name evidence="2" type="ordered locus">Bpet3785</name>
</gene>
<sequence length="168" mass="18595">MIASEISPTDLASFRYFWEDLEPGMVFETAGRTITAADVGAFAGLSGDYNRLHTDDVYAENTPFKQRIAHGLLVGSIMSGLTTRTVMNQFLEPSILGLLEVNFRFPKPAFIGDTISVRIVVADRKETSSADRGIIEFERQGINQHGETVCICMVKMLVARQPADSQNY</sequence>
<dbReference type="PANTHER" id="PTHR43664:SF1">
    <property type="entry name" value="BETA-METHYLMALYL-COA DEHYDRATASE"/>
    <property type="match status" value="1"/>
</dbReference>
<dbReference type="Gene3D" id="3.10.129.10">
    <property type="entry name" value="Hotdog Thioesterase"/>
    <property type="match status" value="1"/>
</dbReference>
<organism evidence="2 3">
    <name type="scientific">Bordetella petrii (strain ATCC BAA-461 / DSM 12804 / CCUG 43448 / CIP 107267 / Se-1111R)</name>
    <dbReference type="NCBI Taxonomy" id="340100"/>
    <lineage>
        <taxon>Bacteria</taxon>
        <taxon>Pseudomonadati</taxon>
        <taxon>Pseudomonadota</taxon>
        <taxon>Betaproteobacteria</taxon>
        <taxon>Burkholderiales</taxon>
        <taxon>Alcaligenaceae</taxon>
        <taxon>Bordetella</taxon>
    </lineage>
</organism>
<dbReference type="eggNOG" id="COG2030">
    <property type="taxonomic scope" value="Bacteria"/>
</dbReference>
<dbReference type="EMBL" id="AM902716">
    <property type="protein sequence ID" value="CAP44128.1"/>
    <property type="molecule type" value="Genomic_DNA"/>
</dbReference>
<dbReference type="STRING" id="94624.Bpet3785"/>
<evidence type="ECO:0000259" key="1">
    <source>
        <dbReference type="Pfam" id="PF01575"/>
    </source>
</evidence>
<accession>A9I343</accession>
<proteinExistence type="predicted"/>
<dbReference type="PANTHER" id="PTHR43664">
    <property type="entry name" value="MONOAMINE OXIDASE-RELATED"/>
    <property type="match status" value="1"/>
</dbReference>
<dbReference type="Proteomes" id="UP000001225">
    <property type="component" value="Chromosome"/>
</dbReference>
<dbReference type="SUPFAM" id="SSF54637">
    <property type="entry name" value="Thioesterase/thiol ester dehydrase-isomerase"/>
    <property type="match status" value="1"/>
</dbReference>
<feature type="domain" description="MaoC-like" evidence="1">
    <location>
        <begin position="23"/>
        <end position="126"/>
    </location>
</feature>